<dbReference type="SUPFAM" id="SSF52540">
    <property type="entry name" value="P-loop containing nucleoside triphosphate hydrolases"/>
    <property type="match status" value="1"/>
</dbReference>
<comment type="similarity">
    <text evidence="4">Belongs to the SIMIBI class G3E GTPase family. ZNG1 subfamily.</text>
</comment>
<protein>
    <recommendedName>
        <fullName evidence="6">CobW C-terminal domain-containing protein</fullName>
    </recommendedName>
</protein>
<dbReference type="InterPro" id="IPR036627">
    <property type="entry name" value="CobW-likC_sf"/>
</dbReference>
<evidence type="ECO:0000313" key="7">
    <source>
        <dbReference type="EMBL" id="ACO69070.1"/>
    </source>
</evidence>
<dbReference type="GeneID" id="8245448"/>
<dbReference type="InterPro" id="IPR003495">
    <property type="entry name" value="CobW/HypB/UreG_nucleotide-bd"/>
</dbReference>
<name>C1FFE2_MICCC</name>
<dbReference type="SMART" id="SM00833">
    <property type="entry name" value="CobW_C"/>
    <property type="match status" value="1"/>
</dbReference>
<dbReference type="Pfam" id="PF02492">
    <property type="entry name" value="cobW"/>
    <property type="match status" value="1"/>
</dbReference>
<dbReference type="OrthoDB" id="258627at2759"/>
<dbReference type="GO" id="GO:0005737">
    <property type="term" value="C:cytoplasm"/>
    <property type="evidence" value="ECO:0007669"/>
    <property type="project" value="TreeGrafter"/>
</dbReference>
<sequence>MTTTSKDTRVPVTILTGYLGSGKTTLVNHILTNKDHGKKIAIIENEFGDVGIDDALMAKNTKAHIEEEIVEMMNGCICCTVRQDLVVVLNKFAGRIASGNLKLDCILIETTGMADPAPVAQTFFVDDSVQEHFRLDGIVTLVDAKHIEQHLDEEKPEGAENEAVEQVAFADRMILNKMDLVDKADVERITARLKSINSSAPIITAEKSKVSVDLVLDIHAFDLKKTVDMDPEFLNTDNEHEHDDTVSSICVVEDKPLDLDTLQRWVNYLLVNKGTDLYRMKGVLNVADSEERFMFQAVHMIFNGNFDEPWEPSEKRESKFVFIGKNLDHAELKEGFLACIQTPDLVAKRKLALRFAVGDAVECRTADGYVPGKVTQHLYRDDFMPPGVTAPYQIQLDDGKLIWAPEDDDKYIRAKDALFAEKKAKTEA</sequence>
<dbReference type="Proteomes" id="UP000002009">
    <property type="component" value="Chromosome 8"/>
</dbReference>
<dbReference type="InterPro" id="IPR011629">
    <property type="entry name" value="CobW-like_C"/>
</dbReference>
<dbReference type="KEGG" id="mis:MICPUN_108724"/>
<keyword evidence="1" id="KW-0547">Nucleotide-binding</keyword>
<evidence type="ECO:0000256" key="4">
    <source>
        <dbReference type="ARBA" id="ARBA00034320"/>
    </source>
</evidence>
<comment type="catalytic activity">
    <reaction evidence="5">
        <text>GTP + H2O = GDP + phosphate + H(+)</text>
        <dbReference type="Rhea" id="RHEA:19669"/>
        <dbReference type="ChEBI" id="CHEBI:15377"/>
        <dbReference type="ChEBI" id="CHEBI:15378"/>
        <dbReference type="ChEBI" id="CHEBI:37565"/>
        <dbReference type="ChEBI" id="CHEBI:43474"/>
        <dbReference type="ChEBI" id="CHEBI:58189"/>
    </reaction>
    <physiologicalReaction direction="left-to-right" evidence="5">
        <dbReference type="Rhea" id="RHEA:19670"/>
    </physiologicalReaction>
</comment>
<dbReference type="AlphaFoldDB" id="C1FFE2"/>
<evidence type="ECO:0000256" key="1">
    <source>
        <dbReference type="ARBA" id="ARBA00022741"/>
    </source>
</evidence>
<dbReference type="Gene3D" id="3.40.50.300">
    <property type="entry name" value="P-loop containing nucleotide triphosphate hydrolases"/>
    <property type="match status" value="1"/>
</dbReference>
<evidence type="ECO:0000259" key="6">
    <source>
        <dbReference type="SMART" id="SM00833"/>
    </source>
</evidence>
<proteinExistence type="inferred from homology"/>
<organism evidence="7 8">
    <name type="scientific">Micromonas commoda (strain RCC299 / NOUM17 / CCMP2709)</name>
    <name type="common">Picoplanktonic green alga</name>
    <dbReference type="NCBI Taxonomy" id="296587"/>
    <lineage>
        <taxon>Eukaryota</taxon>
        <taxon>Viridiplantae</taxon>
        <taxon>Chlorophyta</taxon>
        <taxon>Mamiellophyceae</taxon>
        <taxon>Mamiellales</taxon>
        <taxon>Mamiellaceae</taxon>
        <taxon>Micromonas</taxon>
    </lineage>
</organism>
<evidence type="ECO:0000313" key="8">
    <source>
        <dbReference type="Proteomes" id="UP000002009"/>
    </source>
</evidence>
<evidence type="ECO:0000256" key="5">
    <source>
        <dbReference type="ARBA" id="ARBA00049117"/>
    </source>
</evidence>
<feature type="domain" description="CobW C-terminal" evidence="6">
    <location>
        <begin position="246"/>
        <end position="340"/>
    </location>
</feature>
<keyword evidence="3" id="KW-0143">Chaperone</keyword>
<dbReference type="InterPro" id="IPR051316">
    <property type="entry name" value="Zinc-reg_GTPase_activator"/>
</dbReference>
<dbReference type="PANTHER" id="PTHR13748:SF62">
    <property type="entry name" value="COBW DOMAIN-CONTAINING PROTEIN"/>
    <property type="match status" value="1"/>
</dbReference>
<dbReference type="eggNOG" id="KOG2743">
    <property type="taxonomic scope" value="Eukaryota"/>
</dbReference>
<gene>
    <name evidence="7" type="ORF">MICPUN_108724</name>
</gene>
<evidence type="ECO:0000256" key="3">
    <source>
        <dbReference type="ARBA" id="ARBA00023186"/>
    </source>
</evidence>
<dbReference type="Gene3D" id="3.30.1220.10">
    <property type="entry name" value="CobW-like, C-terminal domain"/>
    <property type="match status" value="1"/>
</dbReference>
<dbReference type="InParanoid" id="C1FFE2"/>
<dbReference type="InterPro" id="IPR027417">
    <property type="entry name" value="P-loop_NTPase"/>
</dbReference>
<dbReference type="CDD" id="cd03112">
    <property type="entry name" value="CobW-like"/>
    <property type="match status" value="1"/>
</dbReference>
<dbReference type="EMBL" id="CP001575">
    <property type="protein sequence ID" value="ACO69070.1"/>
    <property type="molecule type" value="Genomic_DNA"/>
</dbReference>
<accession>C1FFE2</accession>
<keyword evidence="8" id="KW-1185">Reference proteome</keyword>
<dbReference type="STRING" id="296587.C1FFE2"/>
<dbReference type="OMA" id="VEMMNGC"/>
<dbReference type="PANTHER" id="PTHR13748">
    <property type="entry name" value="COBW-RELATED"/>
    <property type="match status" value="1"/>
</dbReference>
<dbReference type="SUPFAM" id="SSF90002">
    <property type="entry name" value="Hypothetical protein YjiA, C-terminal domain"/>
    <property type="match status" value="1"/>
</dbReference>
<reference evidence="7 8" key="1">
    <citation type="journal article" date="2009" name="Science">
        <title>Green evolution and dynamic adaptations revealed by genomes of the marine picoeukaryotes Micromonas.</title>
        <authorList>
            <person name="Worden A.Z."/>
            <person name="Lee J.H."/>
            <person name="Mock T."/>
            <person name="Rouze P."/>
            <person name="Simmons M.P."/>
            <person name="Aerts A.L."/>
            <person name="Allen A.E."/>
            <person name="Cuvelier M.L."/>
            <person name="Derelle E."/>
            <person name="Everett M.V."/>
            <person name="Foulon E."/>
            <person name="Grimwood J."/>
            <person name="Gundlach H."/>
            <person name="Henrissat B."/>
            <person name="Napoli C."/>
            <person name="McDonald S.M."/>
            <person name="Parker M.S."/>
            <person name="Rombauts S."/>
            <person name="Salamov A."/>
            <person name="Von Dassow P."/>
            <person name="Badger J.H."/>
            <person name="Coutinho P.M."/>
            <person name="Demir E."/>
            <person name="Dubchak I."/>
            <person name="Gentemann C."/>
            <person name="Eikrem W."/>
            <person name="Gready J.E."/>
            <person name="John U."/>
            <person name="Lanier W."/>
            <person name="Lindquist E.A."/>
            <person name="Lucas S."/>
            <person name="Mayer K.F."/>
            <person name="Moreau H."/>
            <person name="Not F."/>
            <person name="Otillar R."/>
            <person name="Panaud O."/>
            <person name="Pangilinan J."/>
            <person name="Paulsen I."/>
            <person name="Piegu B."/>
            <person name="Poliakov A."/>
            <person name="Robbens S."/>
            <person name="Schmutz J."/>
            <person name="Toulza E."/>
            <person name="Wyss T."/>
            <person name="Zelensky A."/>
            <person name="Zhou K."/>
            <person name="Armbrust E.V."/>
            <person name="Bhattacharya D."/>
            <person name="Goodenough U.W."/>
            <person name="Van de Peer Y."/>
            <person name="Grigoriev I.V."/>
        </authorList>
    </citation>
    <scope>NUCLEOTIDE SEQUENCE [LARGE SCALE GENOMIC DNA]</scope>
    <source>
        <strain evidence="8">RCC299 / NOUM17</strain>
    </source>
</reference>
<dbReference type="GO" id="GO:0016787">
    <property type="term" value="F:hydrolase activity"/>
    <property type="evidence" value="ECO:0007669"/>
    <property type="project" value="UniProtKB-KW"/>
</dbReference>
<dbReference type="GO" id="GO:0000166">
    <property type="term" value="F:nucleotide binding"/>
    <property type="evidence" value="ECO:0007669"/>
    <property type="project" value="UniProtKB-KW"/>
</dbReference>
<dbReference type="RefSeq" id="XP_002507812.1">
    <property type="nucleotide sequence ID" value="XM_002507766.1"/>
</dbReference>
<dbReference type="Pfam" id="PF07683">
    <property type="entry name" value="CobW_C"/>
    <property type="match status" value="1"/>
</dbReference>
<evidence type="ECO:0000256" key="2">
    <source>
        <dbReference type="ARBA" id="ARBA00022801"/>
    </source>
</evidence>
<keyword evidence="2" id="KW-0378">Hydrolase</keyword>